<feature type="signal peptide" evidence="1">
    <location>
        <begin position="1"/>
        <end position="18"/>
    </location>
</feature>
<dbReference type="Proteomes" id="UP000244224">
    <property type="component" value="Unassembled WGS sequence"/>
</dbReference>
<dbReference type="InterPro" id="IPR001846">
    <property type="entry name" value="VWF_type-D"/>
</dbReference>
<proteinExistence type="predicted"/>
<dbReference type="AlphaFoldDB" id="A0A2T6A245"/>
<dbReference type="Gene3D" id="2.90.10.10">
    <property type="entry name" value="Bulb-type lectin domain"/>
    <property type="match status" value="1"/>
</dbReference>
<feature type="chain" id="PRO_5015536930" description="VWFD domain-containing protein" evidence="1">
    <location>
        <begin position="19"/>
        <end position="663"/>
    </location>
</feature>
<dbReference type="SUPFAM" id="SSF51110">
    <property type="entry name" value="alpha-D-mannose-specific plant lectins"/>
    <property type="match status" value="1"/>
</dbReference>
<feature type="domain" description="VWFD" evidence="2">
    <location>
        <begin position="217"/>
        <end position="422"/>
    </location>
</feature>
<keyword evidence="1" id="KW-0732">Signal</keyword>
<organism evidence="3 4">
    <name type="scientific">Gemmobacter caeni</name>
    <dbReference type="NCBI Taxonomy" id="589035"/>
    <lineage>
        <taxon>Bacteria</taxon>
        <taxon>Pseudomonadati</taxon>
        <taxon>Pseudomonadota</taxon>
        <taxon>Alphaproteobacteria</taxon>
        <taxon>Rhodobacterales</taxon>
        <taxon>Paracoccaceae</taxon>
        <taxon>Gemmobacter</taxon>
    </lineage>
</organism>
<dbReference type="PROSITE" id="PS51233">
    <property type="entry name" value="VWFD"/>
    <property type="match status" value="1"/>
</dbReference>
<comment type="caution">
    <text evidence="3">The sequence shown here is derived from an EMBL/GenBank/DDBJ whole genome shotgun (WGS) entry which is preliminary data.</text>
</comment>
<name>A0A2T6A245_9RHOB</name>
<dbReference type="PANTHER" id="PTHR13802">
    <property type="entry name" value="MUCIN 4-RELATED"/>
    <property type="match status" value="1"/>
</dbReference>
<evidence type="ECO:0000259" key="2">
    <source>
        <dbReference type="PROSITE" id="PS51233"/>
    </source>
</evidence>
<keyword evidence="4" id="KW-1185">Reference proteome</keyword>
<evidence type="ECO:0000256" key="1">
    <source>
        <dbReference type="SAM" id="SignalP"/>
    </source>
</evidence>
<sequence length="663" mass="70569">MLLPATAIFATFATSALAQDVTRTDWRMNRTSEIVTVPGVVSPANGDPLAFVYAPPIPDANAPGWEPAPDPQIIAFKGHNGDEISRLAEGTCLQAFDFVFFDTVVTVPEGAQVSDFTISFTGMDDGSRITIFNEAYPTGTPDMPDGINNFVAYNQNVTLDMAQFLRAGQNRVVITQVDDCPAGNKLRAADVVLNGSVIAAPQTGTPEPAPKAGADGMMDVAYGDVHVRSMDGLRFDFQVPGDFVVAGTADSRFVLHQRNEISATNPAVTVNVAAAAFIDGDVIEIYFDDDKVLLNGAVLDLGLARSSGFRTYYLPQGGSMDVTVRTKETIYTIYRYPEGDRLYNSAAPEAFRIKDPTNVVAGDSAVMKGTRGPAAIGLVGIEDGDRSNDLTLRSGEVIALPTTQDEVDRFGESWRVTADENLFGHRPPAPLAPPPAPVVMADLPEETRTTAATTCLQASVTEVNLLRDCTYDVALTGNAAFADAAAKVQASDAAVPDLPPAQSADGSNPVDDIGQAALAAAQAATGVQIVLPEARPEPEAEPVAEPEPAPEALREGIAGVVTREQRFLLDGYYMIFQADGNLCIYTEADNRFIWCVNNDPSIRYADTAEVVMTTGGQLMGLDAAGEVLYAYPPEPTGMPSDIFISSEGKVTMANETGTIWEFN</sequence>
<dbReference type="PANTHER" id="PTHR13802:SF52">
    <property type="entry name" value="MUCIN-4"/>
    <property type="match status" value="1"/>
</dbReference>
<evidence type="ECO:0000313" key="3">
    <source>
        <dbReference type="EMBL" id="PTX37872.1"/>
    </source>
</evidence>
<dbReference type="EMBL" id="QBKP01000047">
    <property type="protein sequence ID" value="PTX37872.1"/>
    <property type="molecule type" value="Genomic_DNA"/>
</dbReference>
<protein>
    <recommendedName>
        <fullName evidence="2">VWFD domain-containing protein</fullName>
    </recommendedName>
</protein>
<accession>A0A2T6A245</accession>
<gene>
    <name evidence="3" type="ORF">C8N34_1474</name>
</gene>
<dbReference type="InterPro" id="IPR051495">
    <property type="entry name" value="Epithelial_Barrier/Signaling"/>
</dbReference>
<evidence type="ECO:0000313" key="4">
    <source>
        <dbReference type="Proteomes" id="UP000244224"/>
    </source>
</evidence>
<reference evidence="3 4" key="1">
    <citation type="submission" date="2018-04" db="EMBL/GenBank/DDBJ databases">
        <title>Genomic Encyclopedia of Archaeal and Bacterial Type Strains, Phase II (KMG-II): from individual species to whole genera.</title>
        <authorList>
            <person name="Goeker M."/>
        </authorList>
    </citation>
    <scope>NUCLEOTIDE SEQUENCE [LARGE SCALE GENOMIC DNA]</scope>
    <source>
        <strain evidence="3 4">DSM 21823</strain>
    </source>
</reference>
<dbReference type="InterPro" id="IPR036426">
    <property type="entry name" value="Bulb-type_lectin_dom_sf"/>
</dbReference>